<feature type="repeat" description="ANK" evidence="3">
    <location>
        <begin position="793"/>
        <end position="825"/>
    </location>
</feature>
<dbReference type="Pfam" id="PF12796">
    <property type="entry name" value="Ank_2"/>
    <property type="match status" value="5"/>
</dbReference>
<dbReference type="PROSITE" id="PS50088">
    <property type="entry name" value="ANK_REPEAT"/>
    <property type="match status" value="12"/>
</dbReference>
<sequence length="1145" mass="124758">MDPVTAFGLFSGAIQVLQAIASTVGGLRQLTGKLREADFTIQSLIQELACIRTALTSLKEWLRIHRSGSGRDGPKFDELDQDLAIAMDGCRVIMDVLSYEVFELVQSAEESGGINFKTRMKIVWNEDTMRGHQEKLRAQVQALQLLLQVCQCHSSTEQVRLLRKATTRQIIGRVADDTATLRSGRLSRVATDTDVISQSSSRRAISDRIFDFDATIMDSPVYQRALQQWTTPSLPLEAQQFQPQSRQPSISVTQSSFTDEGYSSYHSGGYNTTALSPDLAQQQENLLVLPKSPSAPVHTRSVSQAQIPQRQNIGGIRRIVSDSKALTRGQSSGSKLERFSSFLGRINTSSRRSLRVSPVGSQSIPTTPNTRGRGHRLQANLHSSIDLAKDGASVSPLIKAAQAGSRDEAERLIELGFDIEERHERSGRNALLVASHCGKEAVVDLLIQCGARLAVTDGSGETPLHLAASRGHWEVMELLLIDRTLIETPNLKGRTALRVAADCGQPDSVQVLLMHHAQVNARAENQMTALHAAAKRGDSEIVQLLVAYGADVEAKDGMMMTALHYACEEGHLDAIRILLEHRANIEAQGRDRKTPLICAAEAGRAQAVDFLLKRKASSRSMDDSEMTALHWAAYNGHEETVRILSEKKGLLDMVNSVGRTALHLAVIQSQFAVVEFLQRKGVPLETRCKTGLTALHYACMADSFEITRLLLLTGADVEASESQHQERPLHIVASRGSLFLLDLLCEKGASLDARNGMGDRPVCVASRFGHVEVVQRLLDRGSPLSLKFGTGFREDSPLCLAAMGGHLHVASLLLVRGASVLKKDEAGWQPMRYAAYHGQPELLQLLLSSGKIPDADIADIINMPDTVGFSPGVPEDRMHQVQQLLNQTLSRNLQQPSIPAPLSHFGVSQGGSMRDLLSSAHTPLPAPDLPFPSVFEADSSTPFELPGSLEQEISSPARSTDISPWTATPESRQSTDQPPPMASDRVTALSRESRGSSPLGHQNRRPNGTRSQSRSRSKDTPLVSATFTPIGSSSFISPPQHQSSSNTHRNMAYRMKNEVPPGLRPTSKPPPPSDHPTEAERTPRTIPAKPHATSRAGSRARTHKQDTYDDSDSDSIFSVYTAPEGEAGPDTSTNLDHQGGVVELA</sequence>
<dbReference type="PRINTS" id="PR01415">
    <property type="entry name" value="ANKYRIN"/>
</dbReference>
<dbReference type="Proteomes" id="UP000186955">
    <property type="component" value="Unassembled WGS sequence"/>
</dbReference>
<feature type="compositionally biased region" description="Polar residues" evidence="4">
    <location>
        <begin position="359"/>
        <end position="370"/>
    </location>
</feature>
<reference evidence="5 6" key="1">
    <citation type="submission" date="2016-10" db="EMBL/GenBank/DDBJ databases">
        <title>Genome sequence of the ascomycete fungus Penicillium subrubescens.</title>
        <authorList>
            <person name="De Vries R.P."/>
            <person name="Peng M."/>
            <person name="Dilokpimol A."/>
            <person name="Hilden K."/>
            <person name="Makela M.R."/>
            <person name="Grigoriev I."/>
            <person name="Riley R."/>
            <person name="Granchi Z."/>
        </authorList>
    </citation>
    <scope>NUCLEOTIDE SEQUENCE [LARGE SCALE GENOMIC DNA]</scope>
    <source>
        <strain evidence="5 6">CBS 132785</strain>
    </source>
</reference>
<dbReference type="STRING" id="1316194.A0A1Q5TE58"/>
<evidence type="ECO:0000313" key="6">
    <source>
        <dbReference type="Proteomes" id="UP000186955"/>
    </source>
</evidence>
<dbReference type="Gene3D" id="1.25.40.20">
    <property type="entry name" value="Ankyrin repeat-containing domain"/>
    <property type="match status" value="3"/>
</dbReference>
<feature type="repeat" description="ANK" evidence="3">
    <location>
        <begin position="492"/>
        <end position="524"/>
    </location>
</feature>
<dbReference type="PROSITE" id="PS50297">
    <property type="entry name" value="ANK_REP_REGION"/>
    <property type="match status" value="7"/>
</dbReference>
<evidence type="ECO:0000256" key="1">
    <source>
        <dbReference type="ARBA" id="ARBA00022737"/>
    </source>
</evidence>
<organism evidence="5 6">
    <name type="scientific">Penicillium subrubescens</name>
    <dbReference type="NCBI Taxonomy" id="1316194"/>
    <lineage>
        <taxon>Eukaryota</taxon>
        <taxon>Fungi</taxon>
        <taxon>Dikarya</taxon>
        <taxon>Ascomycota</taxon>
        <taxon>Pezizomycotina</taxon>
        <taxon>Eurotiomycetes</taxon>
        <taxon>Eurotiomycetidae</taxon>
        <taxon>Eurotiales</taxon>
        <taxon>Aspergillaceae</taxon>
        <taxon>Penicillium</taxon>
    </lineage>
</organism>
<name>A0A1Q5TE58_9EURO</name>
<dbReference type="SMART" id="SM00248">
    <property type="entry name" value="ANK"/>
    <property type="match status" value="14"/>
</dbReference>
<dbReference type="AlphaFoldDB" id="A0A1Q5TE58"/>
<evidence type="ECO:0000256" key="4">
    <source>
        <dbReference type="SAM" id="MobiDB-lite"/>
    </source>
</evidence>
<dbReference type="InterPro" id="IPR002110">
    <property type="entry name" value="Ankyrin_rpt"/>
</dbReference>
<accession>A0A1Q5TE58</accession>
<feature type="repeat" description="ANK" evidence="3">
    <location>
        <begin position="426"/>
        <end position="458"/>
    </location>
</feature>
<dbReference type="PANTHER" id="PTHR24198">
    <property type="entry name" value="ANKYRIN REPEAT AND PROTEIN KINASE DOMAIN-CONTAINING PROTEIN"/>
    <property type="match status" value="1"/>
</dbReference>
<proteinExistence type="predicted"/>
<feature type="repeat" description="ANK" evidence="3">
    <location>
        <begin position="757"/>
        <end position="789"/>
    </location>
</feature>
<dbReference type="Pfam" id="PF13637">
    <property type="entry name" value="Ank_4"/>
    <property type="match status" value="1"/>
</dbReference>
<feature type="repeat" description="ANK" evidence="3">
    <location>
        <begin position="558"/>
        <end position="590"/>
    </location>
</feature>
<evidence type="ECO:0000313" key="5">
    <source>
        <dbReference type="EMBL" id="OKO98498.1"/>
    </source>
</evidence>
<feature type="repeat" description="ANK" evidence="3">
    <location>
        <begin position="690"/>
        <end position="722"/>
    </location>
</feature>
<keyword evidence="1" id="KW-0677">Repeat</keyword>
<comment type="caution">
    <text evidence="5">The sequence shown here is derived from an EMBL/GenBank/DDBJ whole genome shotgun (WGS) entry which is preliminary data.</text>
</comment>
<evidence type="ECO:0000256" key="3">
    <source>
        <dbReference type="PROSITE-ProRule" id="PRU00023"/>
    </source>
</evidence>
<feature type="compositionally biased region" description="Polar residues" evidence="4">
    <location>
        <begin position="951"/>
        <end position="976"/>
    </location>
</feature>
<feature type="region of interest" description="Disordered" evidence="4">
    <location>
        <begin position="354"/>
        <end position="374"/>
    </location>
</feature>
<gene>
    <name evidence="5" type="ORF">PENSUB_9174</name>
</gene>
<feature type="compositionally biased region" description="Polar residues" evidence="4">
    <location>
        <begin position="1023"/>
        <end position="1049"/>
    </location>
</feature>
<feature type="region of interest" description="Disordered" evidence="4">
    <location>
        <begin position="929"/>
        <end position="1145"/>
    </location>
</feature>
<feature type="repeat" description="ANK" evidence="3">
    <location>
        <begin position="459"/>
        <end position="480"/>
    </location>
</feature>
<dbReference type="EMBL" id="MNBE01000672">
    <property type="protein sequence ID" value="OKO98498.1"/>
    <property type="molecule type" value="Genomic_DNA"/>
</dbReference>
<keyword evidence="6" id="KW-1185">Reference proteome</keyword>
<protein>
    <submittedName>
        <fullName evidence="5">Ankyrin-3</fullName>
    </submittedName>
</protein>
<dbReference type="PANTHER" id="PTHR24198:SF165">
    <property type="entry name" value="ANKYRIN REPEAT-CONTAINING PROTEIN-RELATED"/>
    <property type="match status" value="1"/>
</dbReference>
<dbReference type="SUPFAM" id="SSF48403">
    <property type="entry name" value="Ankyrin repeat"/>
    <property type="match status" value="2"/>
</dbReference>
<feature type="repeat" description="ANK" evidence="3">
    <location>
        <begin position="624"/>
        <end position="656"/>
    </location>
</feature>
<keyword evidence="2 3" id="KW-0040">ANK repeat</keyword>
<feature type="repeat" description="ANK" evidence="3">
    <location>
        <begin position="591"/>
        <end position="623"/>
    </location>
</feature>
<feature type="compositionally biased region" description="Polar residues" evidence="4">
    <location>
        <begin position="995"/>
        <end position="1014"/>
    </location>
</feature>
<evidence type="ECO:0000256" key="2">
    <source>
        <dbReference type="ARBA" id="ARBA00023043"/>
    </source>
</evidence>
<feature type="repeat" description="ANK" evidence="3">
    <location>
        <begin position="657"/>
        <end position="689"/>
    </location>
</feature>
<feature type="repeat" description="ANK" evidence="3">
    <location>
        <begin position="724"/>
        <end position="756"/>
    </location>
</feature>
<feature type="repeat" description="ANK" evidence="3">
    <location>
        <begin position="525"/>
        <end position="557"/>
    </location>
</feature>
<dbReference type="InterPro" id="IPR036770">
    <property type="entry name" value="Ankyrin_rpt-contain_sf"/>
</dbReference>